<feature type="compositionally biased region" description="Basic residues" evidence="5">
    <location>
        <begin position="1"/>
        <end position="12"/>
    </location>
</feature>
<dbReference type="InParanoid" id="A0A0G4FCM9"/>
<sequence length="721" mass="79490">MQSRKKTSKKRLPTLPRCPSSPTQSSSQLPLPSQTSVSSKRGQRVTVSLRRPLAEGEQTTSIPLPRKTSDAIQLLDSHSEDSPTSLAARFKKAAHDEREPAAEESPLGAGADAARSVVVGIVPPLDAVLHRPVHPEGLQKSESIGNLSVCSGRSRFERPDDKMTRSFTAQSSIDELFEAADRHLVLNQRPSAFGAYSLHQLEAICTSVDTKVRDAVEKKKTDPDTHSPYLRRLNTEPSKAIEVTGESRSLSPQYDETSAMEEQPPHIGPPVPLPIDHTEDLGDDSMDEDYWADHDHEDVCEGCQAFIGEMQAIQEQIEEKESLADEESRSLIEELQERVAARTAHEVTCHDLRTHQLELRMQKEQHILNELVAELRTRQKRVDRLSRQLIQNHKSTTVLHRYIANLPPSLSPSALSHPIGITPASTSPSAHSSRSAVKTMSRRRSVPTLRLPFADFQSADAATATDPEVNRQGKDAATVAERFRLLFAASVEEDNTDLPTARRISRDQQEDGGRQDSGITDQFEMVGMSERSSQVTDSFLLRQEAVHVSMGGAPQSSSSIRTWTGFFSSASKGAVGRFPLVAPPWHLADHCERCGKNFTMLFRRHHCRHCGFSVCGGCGCYSLPVPKFGYLRAVRVCVVCFESFQQNWRVTPLLRPVPSLTTSTHTDVPALSVSGAQPQHSLTDRHWGRRALKEDVDSVTGSQGKAFGHGHGGVLTKDVAA</sequence>
<dbReference type="VEuPathDB" id="CryptoDB:Vbra_14978"/>
<keyword evidence="8" id="KW-1185">Reference proteome</keyword>
<dbReference type="PANTHER" id="PTHR47794">
    <property type="entry name" value="VACUOLAR PROTEIN SORTING-ASSOCIATED PROTEIN 27"/>
    <property type="match status" value="1"/>
</dbReference>
<dbReference type="PROSITE" id="PS50178">
    <property type="entry name" value="ZF_FYVE"/>
    <property type="match status" value="1"/>
</dbReference>
<name>A0A0G4FCM9_VITBC</name>
<evidence type="ECO:0000256" key="4">
    <source>
        <dbReference type="PROSITE-ProRule" id="PRU00091"/>
    </source>
</evidence>
<feature type="region of interest" description="Disordered" evidence="5">
    <location>
        <begin position="421"/>
        <end position="444"/>
    </location>
</feature>
<organism evidence="7 8">
    <name type="scientific">Vitrella brassicaformis (strain CCMP3155)</name>
    <dbReference type="NCBI Taxonomy" id="1169540"/>
    <lineage>
        <taxon>Eukaryota</taxon>
        <taxon>Sar</taxon>
        <taxon>Alveolata</taxon>
        <taxon>Colpodellida</taxon>
        <taxon>Vitrellaceae</taxon>
        <taxon>Vitrella</taxon>
    </lineage>
</organism>
<accession>A0A0G4FCM9</accession>
<dbReference type="GO" id="GO:0032266">
    <property type="term" value="F:phosphatidylinositol-3-phosphate binding"/>
    <property type="evidence" value="ECO:0007669"/>
    <property type="project" value="TreeGrafter"/>
</dbReference>
<keyword evidence="1" id="KW-0479">Metal-binding</keyword>
<feature type="compositionally biased region" description="Polar residues" evidence="5">
    <location>
        <begin position="246"/>
        <end position="256"/>
    </location>
</feature>
<feature type="compositionally biased region" description="Low complexity" evidence="5">
    <location>
        <begin position="20"/>
        <end position="39"/>
    </location>
</feature>
<evidence type="ECO:0000256" key="5">
    <source>
        <dbReference type="SAM" id="MobiDB-lite"/>
    </source>
</evidence>
<evidence type="ECO:0000256" key="2">
    <source>
        <dbReference type="ARBA" id="ARBA00022771"/>
    </source>
</evidence>
<evidence type="ECO:0000256" key="3">
    <source>
        <dbReference type="ARBA" id="ARBA00022833"/>
    </source>
</evidence>
<dbReference type="Gene3D" id="3.30.40.10">
    <property type="entry name" value="Zinc/RING finger domain, C3HC4 (zinc finger)"/>
    <property type="match status" value="1"/>
</dbReference>
<dbReference type="GO" id="GO:0043130">
    <property type="term" value="F:ubiquitin binding"/>
    <property type="evidence" value="ECO:0007669"/>
    <property type="project" value="TreeGrafter"/>
</dbReference>
<proteinExistence type="predicted"/>
<dbReference type="Proteomes" id="UP000041254">
    <property type="component" value="Unassembled WGS sequence"/>
</dbReference>
<dbReference type="InterPro" id="IPR011011">
    <property type="entry name" value="Znf_FYVE_PHD"/>
</dbReference>
<dbReference type="Pfam" id="PF01363">
    <property type="entry name" value="FYVE"/>
    <property type="match status" value="1"/>
</dbReference>
<dbReference type="GO" id="GO:0006623">
    <property type="term" value="P:protein targeting to vacuole"/>
    <property type="evidence" value="ECO:0007669"/>
    <property type="project" value="TreeGrafter"/>
</dbReference>
<feature type="region of interest" description="Disordered" evidence="5">
    <location>
        <begin position="216"/>
        <end position="270"/>
    </location>
</feature>
<evidence type="ECO:0000259" key="6">
    <source>
        <dbReference type="PROSITE" id="PS50178"/>
    </source>
</evidence>
<evidence type="ECO:0000313" key="8">
    <source>
        <dbReference type="Proteomes" id="UP000041254"/>
    </source>
</evidence>
<dbReference type="InterPro" id="IPR000306">
    <property type="entry name" value="Znf_FYVE"/>
</dbReference>
<dbReference type="InterPro" id="IPR017455">
    <property type="entry name" value="Znf_FYVE-rel"/>
</dbReference>
<evidence type="ECO:0000313" key="7">
    <source>
        <dbReference type="EMBL" id="CEM10580.1"/>
    </source>
</evidence>
<dbReference type="EMBL" id="CDMY01000405">
    <property type="protein sequence ID" value="CEM10580.1"/>
    <property type="molecule type" value="Genomic_DNA"/>
</dbReference>
<feature type="compositionally biased region" description="Low complexity" evidence="5">
    <location>
        <begin position="421"/>
        <end position="436"/>
    </location>
</feature>
<feature type="region of interest" description="Disordered" evidence="5">
    <location>
        <begin position="1"/>
        <end position="86"/>
    </location>
</feature>
<evidence type="ECO:0000256" key="1">
    <source>
        <dbReference type="ARBA" id="ARBA00022723"/>
    </source>
</evidence>
<dbReference type="OrthoDB" id="440725at2759"/>
<dbReference type="InterPro" id="IPR013083">
    <property type="entry name" value="Znf_RING/FYVE/PHD"/>
</dbReference>
<dbReference type="SUPFAM" id="SSF57903">
    <property type="entry name" value="FYVE/PHD zinc finger"/>
    <property type="match status" value="1"/>
</dbReference>
<dbReference type="GO" id="GO:0043328">
    <property type="term" value="P:protein transport to vacuole involved in ubiquitin-dependent protein catabolic process via the multivesicular body sorting pathway"/>
    <property type="evidence" value="ECO:0007669"/>
    <property type="project" value="TreeGrafter"/>
</dbReference>
<dbReference type="GO" id="GO:0008270">
    <property type="term" value="F:zinc ion binding"/>
    <property type="evidence" value="ECO:0007669"/>
    <property type="project" value="UniProtKB-KW"/>
</dbReference>
<dbReference type="SMART" id="SM00064">
    <property type="entry name" value="FYVE"/>
    <property type="match status" value="1"/>
</dbReference>
<protein>
    <recommendedName>
        <fullName evidence="6">FYVE-type domain-containing protein</fullName>
    </recommendedName>
</protein>
<reference evidence="7 8" key="1">
    <citation type="submission" date="2014-11" db="EMBL/GenBank/DDBJ databases">
        <authorList>
            <person name="Zhu J."/>
            <person name="Qi W."/>
            <person name="Song R."/>
        </authorList>
    </citation>
    <scope>NUCLEOTIDE SEQUENCE [LARGE SCALE GENOMIC DNA]</scope>
</reference>
<dbReference type="STRING" id="1169540.A0A0G4FCM9"/>
<feature type="compositionally biased region" description="Basic and acidic residues" evidence="5">
    <location>
        <begin position="216"/>
        <end position="225"/>
    </location>
</feature>
<dbReference type="GO" id="GO:0033565">
    <property type="term" value="C:ESCRT-0 complex"/>
    <property type="evidence" value="ECO:0007669"/>
    <property type="project" value="TreeGrafter"/>
</dbReference>
<keyword evidence="2 4" id="KW-0863">Zinc-finger</keyword>
<feature type="compositionally biased region" description="Basic and acidic residues" evidence="5">
    <location>
        <begin position="504"/>
        <end position="514"/>
    </location>
</feature>
<dbReference type="PANTHER" id="PTHR47794:SF1">
    <property type="entry name" value="VACUOLAR PROTEIN SORTING-ASSOCIATED PROTEIN 27"/>
    <property type="match status" value="1"/>
</dbReference>
<feature type="region of interest" description="Disordered" evidence="5">
    <location>
        <begin position="498"/>
        <end position="519"/>
    </location>
</feature>
<keyword evidence="3" id="KW-0862">Zinc</keyword>
<gene>
    <name evidence="7" type="ORF">Vbra_14978</name>
</gene>
<dbReference type="AlphaFoldDB" id="A0A0G4FCM9"/>
<feature type="domain" description="FYVE-type" evidence="6">
    <location>
        <begin position="585"/>
        <end position="645"/>
    </location>
</feature>